<reference evidence="10 11" key="1">
    <citation type="submission" date="2019-09" db="EMBL/GenBank/DDBJ databases">
        <title>A chromosome-level genome assembly of the Chinese tupelo Nyssa sinensis.</title>
        <authorList>
            <person name="Yang X."/>
            <person name="Kang M."/>
            <person name="Yang Y."/>
            <person name="Xiong H."/>
            <person name="Wang M."/>
            <person name="Zhang Z."/>
            <person name="Wang Z."/>
            <person name="Wu H."/>
            <person name="Ma T."/>
            <person name="Liu J."/>
            <person name="Xi Z."/>
        </authorList>
    </citation>
    <scope>NUCLEOTIDE SEQUENCE [LARGE SCALE GENOMIC DNA]</scope>
    <source>
        <strain evidence="10">J267</strain>
        <tissue evidence="10">Leaf</tissue>
    </source>
</reference>
<keyword evidence="11" id="KW-1185">Reference proteome</keyword>
<dbReference type="SUPFAM" id="SSF57850">
    <property type="entry name" value="RING/U-box"/>
    <property type="match status" value="1"/>
</dbReference>
<evidence type="ECO:0000256" key="4">
    <source>
        <dbReference type="ARBA" id="ARBA00022723"/>
    </source>
</evidence>
<evidence type="ECO:0000256" key="5">
    <source>
        <dbReference type="ARBA" id="ARBA00022771"/>
    </source>
</evidence>
<keyword evidence="4" id="KW-0479">Metal-binding</keyword>
<accession>A0A5J5B1V6</accession>
<dbReference type="CDD" id="cd16667">
    <property type="entry name" value="RING-H2_RNF126-like"/>
    <property type="match status" value="1"/>
</dbReference>
<keyword evidence="7" id="KW-0862">Zinc</keyword>
<evidence type="ECO:0000256" key="6">
    <source>
        <dbReference type="ARBA" id="ARBA00022786"/>
    </source>
</evidence>
<dbReference type="GO" id="GO:0008270">
    <property type="term" value="F:zinc ion binding"/>
    <property type="evidence" value="ECO:0007669"/>
    <property type="project" value="UniProtKB-KW"/>
</dbReference>
<dbReference type="GO" id="GO:0005737">
    <property type="term" value="C:cytoplasm"/>
    <property type="evidence" value="ECO:0007669"/>
    <property type="project" value="TreeGrafter"/>
</dbReference>
<comment type="catalytic activity">
    <reaction evidence="1">
        <text>S-ubiquitinyl-[E2 ubiquitin-conjugating enzyme]-L-cysteine + [acceptor protein]-L-lysine = [E2 ubiquitin-conjugating enzyme]-L-cysteine + N(6)-ubiquitinyl-[acceptor protein]-L-lysine.</text>
        <dbReference type="EC" id="2.3.2.27"/>
    </reaction>
</comment>
<dbReference type="GO" id="GO:0061630">
    <property type="term" value="F:ubiquitin protein ligase activity"/>
    <property type="evidence" value="ECO:0007669"/>
    <property type="project" value="UniProtKB-EC"/>
</dbReference>
<evidence type="ECO:0000313" key="10">
    <source>
        <dbReference type="EMBL" id="KAA8536530.1"/>
    </source>
</evidence>
<dbReference type="PROSITE" id="PS50089">
    <property type="entry name" value="ZF_RING_2"/>
    <property type="match status" value="1"/>
</dbReference>
<dbReference type="Gene3D" id="3.30.40.10">
    <property type="entry name" value="Zinc/RING finger domain, C3HC4 (zinc finger)"/>
    <property type="match status" value="1"/>
</dbReference>
<organism evidence="10 11">
    <name type="scientific">Nyssa sinensis</name>
    <dbReference type="NCBI Taxonomy" id="561372"/>
    <lineage>
        <taxon>Eukaryota</taxon>
        <taxon>Viridiplantae</taxon>
        <taxon>Streptophyta</taxon>
        <taxon>Embryophyta</taxon>
        <taxon>Tracheophyta</taxon>
        <taxon>Spermatophyta</taxon>
        <taxon>Magnoliopsida</taxon>
        <taxon>eudicotyledons</taxon>
        <taxon>Gunneridae</taxon>
        <taxon>Pentapetalae</taxon>
        <taxon>asterids</taxon>
        <taxon>Cornales</taxon>
        <taxon>Nyssaceae</taxon>
        <taxon>Nyssa</taxon>
    </lineage>
</organism>
<keyword evidence="6" id="KW-0833">Ubl conjugation pathway</keyword>
<gene>
    <name evidence="10" type="ORF">F0562_029008</name>
</gene>
<dbReference type="PANTHER" id="PTHR15710">
    <property type="entry name" value="E3 UBIQUITIN-PROTEIN LIGASE PRAJA"/>
    <property type="match status" value="1"/>
</dbReference>
<dbReference type="FunFam" id="3.30.40.10:FF:000022">
    <property type="entry name" value="E3 ubiquitin-protein ligase RING1-like"/>
    <property type="match status" value="1"/>
</dbReference>
<dbReference type="InterPro" id="IPR039525">
    <property type="entry name" value="RNF126-like_zinc-ribbon"/>
</dbReference>
<proteinExistence type="predicted"/>
<name>A0A5J5B1V6_9ASTE</name>
<dbReference type="OrthoDB" id="21204at2759"/>
<dbReference type="AlphaFoldDB" id="A0A5J5B1V6"/>
<evidence type="ECO:0000256" key="1">
    <source>
        <dbReference type="ARBA" id="ARBA00000900"/>
    </source>
</evidence>
<evidence type="ECO:0000256" key="3">
    <source>
        <dbReference type="ARBA" id="ARBA00022679"/>
    </source>
</evidence>
<dbReference type="Pfam" id="PF14369">
    <property type="entry name" value="Zn_ribbon_19"/>
    <property type="match status" value="1"/>
</dbReference>
<dbReference type="EMBL" id="CM018039">
    <property type="protein sequence ID" value="KAA8536530.1"/>
    <property type="molecule type" value="Genomic_DNA"/>
</dbReference>
<dbReference type="EC" id="2.3.2.27" evidence="2"/>
<evidence type="ECO:0000256" key="8">
    <source>
        <dbReference type="PROSITE-ProRule" id="PRU00175"/>
    </source>
</evidence>
<dbReference type="Pfam" id="PF13639">
    <property type="entry name" value="zf-RING_2"/>
    <property type="match status" value="1"/>
</dbReference>
<dbReference type="SMART" id="SM00184">
    <property type="entry name" value="RING"/>
    <property type="match status" value="1"/>
</dbReference>
<feature type="domain" description="RING-type" evidence="9">
    <location>
        <begin position="189"/>
        <end position="230"/>
    </location>
</feature>
<keyword evidence="3" id="KW-0808">Transferase</keyword>
<dbReference type="PANTHER" id="PTHR15710:SF116">
    <property type="entry name" value="RING_U-BOX SUPERFAMILY PROTEIN"/>
    <property type="match status" value="1"/>
</dbReference>
<evidence type="ECO:0000259" key="9">
    <source>
        <dbReference type="PROSITE" id="PS50089"/>
    </source>
</evidence>
<evidence type="ECO:0000313" key="11">
    <source>
        <dbReference type="Proteomes" id="UP000325577"/>
    </source>
</evidence>
<evidence type="ECO:0000256" key="2">
    <source>
        <dbReference type="ARBA" id="ARBA00012483"/>
    </source>
</evidence>
<dbReference type="Proteomes" id="UP000325577">
    <property type="component" value="Linkage Group LG16"/>
</dbReference>
<dbReference type="InterPro" id="IPR001841">
    <property type="entry name" value="Znf_RING"/>
</dbReference>
<sequence length="307" mass="35479">MSLIGRPRIVNNGVQRMRTYRYYWCRQCQRTVRIASMNPPQILCPSCLGQLRSELDIARPRTFFTDLAGGGMEAQPPAARLLDALALMLDPRLHDPVFDRRVQWVSENDGGQDWITLLFATPRPISPSENFVPRAAITRDDSLGHGFDEIIQELTENDRPGPPPAPAAAIEALPTVVLTARHLINDPHCPVCKDEFEVGAEVRELPCKHFYHSDCINPWLRIHNTCPVCRYELPVSSCNCNEFQDDNTDNFLAEELGNHQNRMRTQLFSLWPFRLFSNWSQRYFNFQENRHDASRRGGTWWRSWFIL</sequence>
<protein>
    <recommendedName>
        <fullName evidence="2">RING-type E3 ubiquitin transferase</fullName>
        <ecNumber evidence="2">2.3.2.27</ecNumber>
    </recommendedName>
</protein>
<dbReference type="GO" id="GO:0016567">
    <property type="term" value="P:protein ubiquitination"/>
    <property type="evidence" value="ECO:0007669"/>
    <property type="project" value="TreeGrafter"/>
</dbReference>
<evidence type="ECO:0000256" key="7">
    <source>
        <dbReference type="ARBA" id="ARBA00022833"/>
    </source>
</evidence>
<keyword evidence="5 8" id="KW-0863">Zinc-finger</keyword>
<dbReference type="InterPro" id="IPR013083">
    <property type="entry name" value="Znf_RING/FYVE/PHD"/>
</dbReference>